<reference evidence="2" key="1">
    <citation type="submission" date="2020-04" db="EMBL/GenBank/DDBJ databases">
        <authorList>
            <person name="Alioto T."/>
            <person name="Alioto T."/>
            <person name="Gomez Garrido J."/>
        </authorList>
    </citation>
    <scope>NUCLEOTIDE SEQUENCE</scope>
    <source>
        <strain evidence="2">A484AB</strain>
    </source>
</reference>
<evidence type="ECO:0000313" key="3">
    <source>
        <dbReference type="Proteomes" id="UP001152795"/>
    </source>
</evidence>
<sequence>YQPSQADIVVFEAVGVSPSANLAHAWRWYNHIHILSCGNDTSGFTGVKKPLSAYGPPATVAKPSNDDDDDDDDDDLFGSDTEEQKVFGRVHVRLLVRRASWQGRIYTTRGLWHFLRVGPQIFAFSMDYNLEIYLVLSINRSDVAFASHIATLKSKTKLETRVVYI</sequence>
<comment type="caution">
    <text evidence="2">The sequence shown here is derived from an EMBL/GenBank/DDBJ whole genome shotgun (WGS) entry which is preliminary data.</text>
</comment>
<evidence type="ECO:0000256" key="1">
    <source>
        <dbReference type="SAM" id="MobiDB-lite"/>
    </source>
</evidence>
<gene>
    <name evidence="2" type="ORF">PACLA_8A031381</name>
</gene>
<feature type="non-terminal residue" evidence="2">
    <location>
        <position position="1"/>
    </location>
</feature>
<dbReference type="AlphaFoldDB" id="A0A6S7IMZ4"/>
<protein>
    <submittedName>
        <fullName evidence="2">Uncharacterized protein</fullName>
    </submittedName>
</protein>
<keyword evidence="3" id="KW-1185">Reference proteome</keyword>
<feature type="compositionally biased region" description="Acidic residues" evidence="1">
    <location>
        <begin position="66"/>
        <end position="79"/>
    </location>
</feature>
<dbReference type="Proteomes" id="UP001152795">
    <property type="component" value="Unassembled WGS sequence"/>
</dbReference>
<evidence type="ECO:0000313" key="2">
    <source>
        <dbReference type="EMBL" id="CAB4020525.1"/>
    </source>
</evidence>
<proteinExistence type="predicted"/>
<name>A0A6S7IMZ4_PARCT</name>
<accession>A0A6S7IMZ4</accession>
<dbReference type="EMBL" id="CACRXK020010994">
    <property type="protein sequence ID" value="CAB4020525.1"/>
    <property type="molecule type" value="Genomic_DNA"/>
</dbReference>
<dbReference type="OrthoDB" id="331763at2759"/>
<organism evidence="2 3">
    <name type="scientific">Paramuricea clavata</name>
    <name type="common">Red gorgonian</name>
    <name type="synonym">Violescent sea-whip</name>
    <dbReference type="NCBI Taxonomy" id="317549"/>
    <lineage>
        <taxon>Eukaryota</taxon>
        <taxon>Metazoa</taxon>
        <taxon>Cnidaria</taxon>
        <taxon>Anthozoa</taxon>
        <taxon>Octocorallia</taxon>
        <taxon>Malacalcyonacea</taxon>
        <taxon>Plexauridae</taxon>
        <taxon>Paramuricea</taxon>
    </lineage>
</organism>
<feature type="region of interest" description="Disordered" evidence="1">
    <location>
        <begin position="55"/>
        <end position="79"/>
    </location>
</feature>